<dbReference type="Gene3D" id="2.60.130.10">
    <property type="entry name" value="Aromatic compound dioxygenase"/>
    <property type="match status" value="1"/>
</dbReference>
<comment type="similarity">
    <text evidence="1">Belongs to the intradiol ring-cleavage dioxygenase family.</text>
</comment>
<dbReference type="Proteomes" id="UP000215616">
    <property type="component" value="Unassembled WGS sequence"/>
</dbReference>
<keyword evidence="2" id="KW-0223">Dioxygenase</keyword>
<dbReference type="EMBL" id="NCDQ01000489">
    <property type="protein sequence ID" value="OYW98587.1"/>
    <property type="molecule type" value="Genomic_DNA"/>
</dbReference>
<evidence type="ECO:0000313" key="6">
    <source>
        <dbReference type="Proteomes" id="UP000215616"/>
    </source>
</evidence>
<keyword evidence="3" id="KW-0560">Oxidoreductase</keyword>
<dbReference type="PANTHER" id="PTHR33711:SF10">
    <property type="entry name" value="INTRADIOL RING-CLEAVAGE DIOXYGENASES DOMAIN-CONTAINING PROTEIN"/>
    <property type="match status" value="1"/>
</dbReference>
<comment type="caution">
    <text evidence="5">The sequence shown here is derived from an EMBL/GenBank/DDBJ whole genome shotgun (WGS) entry which is preliminary data.</text>
</comment>
<evidence type="ECO:0000259" key="4">
    <source>
        <dbReference type="Pfam" id="PF00775"/>
    </source>
</evidence>
<dbReference type="PANTHER" id="PTHR33711">
    <property type="entry name" value="DIOXYGENASE, PUTATIVE (AFU_ORTHOLOGUE AFUA_2G02910)-RELATED"/>
    <property type="match status" value="1"/>
</dbReference>
<reference evidence="5 6" key="1">
    <citation type="submission" date="2017-03" db="EMBL/GenBank/DDBJ databases">
        <title>Lifting the veil on microbial sulfur biogeochemistry in mining wastewaters.</title>
        <authorList>
            <person name="Kantor R.S."/>
            <person name="Colenbrander Nelson T."/>
            <person name="Marshall S."/>
            <person name="Bennett D."/>
            <person name="Apte S."/>
            <person name="Camacho D."/>
            <person name="Thomas B.C."/>
            <person name="Warren L.A."/>
            <person name="Banfield J.F."/>
        </authorList>
    </citation>
    <scope>NUCLEOTIDE SEQUENCE [LARGE SCALE GENOMIC DNA]</scope>
    <source>
        <strain evidence="5">32-67-7</strain>
    </source>
</reference>
<dbReference type="InterPro" id="IPR050770">
    <property type="entry name" value="Intradiol_RC_Dioxygenase"/>
</dbReference>
<name>A0A258CSW9_CAUVI</name>
<organism evidence="5 6">
    <name type="scientific">Caulobacter vibrioides</name>
    <name type="common">Caulobacter crescentus</name>
    <dbReference type="NCBI Taxonomy" id="155892"/>
    <lineage>
        <taxon>Bacteria</taxon>
        <taxon>Pseudomonadati</taxon>
        <taxon>Pseudomonadota</taxon>
        <taxon>Alphaproteobacteria</taxon>
        <taxon>Caulobacterales</taxon>
        <taxon>Caulobacteraceae</taxon>
        <taxon>Caulobacter</taxon>
    </lineage>
</organism>
<evidence type="ECO:0000256" key="2">
    <source>
        <dbReference type="ARBA" id="ARBA00022964"/>
    </source>
</evidence>
<sequence>MNDQSRRGVLAGGLALGLVGGVAHSEEPLPTTPPLELGPFYPVLKPVDTDADLTRLPGRRGRAQGEVIQLTCRMVDQRGRPIVGGRVELWQCNAAGRYDHPADTNTAALDPGFQGFARLRTDRAGEFQITTIKPAPYPAGPGWMRAPHIHMDAIGTSARGTYQMMFDDPLLSQDRVVTPLSREELAQTLARPLSRGADGVARFAWTLVMLEG</sequence>
<evidence type="ECO:0000256" key="3">
    <source>
        <dbReference type="ARBA" id="ARBA00023002"/>
    </source>
</evidence>
<dbReference type="AlphaFoldDB" id="A0A258CSW9"/>
<accession>A0A258CSW9</accession>
<dbReference type="GO" id="GO:0016702">
    <property type="term" value="F:oxidoreductase activity, acting on single donors with incorporation of molecular oxygen, incorporation of two atoms of oxygen"/>
    <property type="evidence" value="ECO:0007669"/>
    <property type="project" value="InterPro"/>
</dbReference>
<evidence type="ECO:0000256" key="1">
    <source>
        <dbReference type="ARBA" id="ARBA00007825"/>
    </source>
</evidence>
<dbReference type="InterPro" id="IPR015889">
    <property type="entry name" value="Intradiol_dOase_core"/>
</dbReference>
<protein>
    <recommendedName>
        <fullName evidence="4">Intradiol ring-cleavage dioxygenases domain-containing protein</fullName>
    </recommendedName>
</protein>
<proteinExistence type="inferred from homology"/>
<evidence type="ECO:0000313" key="5">
    <source>
        <dbReference type="EMBL" id="OYW98587.1"/>
    </source>
</evidence>
<feature type="domain" description="Intradiol ring-cleavage dioxygenases" evidence="4">
    <location>
        <begin position="39"/>
        <end position="207"/>
    </location>
</feature>
<dbReference type="GO" id="GO:0008199">
    <property type="term" value="F:ferric iron binding"/>
    <property type="evidence" value="ECO:0007669"/>
    <property type="project" value="InterPro"/>
</dbReference>
<dbReference type="InterPro" id="IPR000627">
    <property type="entry name" value="Intradiol_dOase_C"/>
</dbReference>
<dbReference type="SUPFAM" id="SSF49482">
    <property type="entry name" value="Aromatic compound dioxygenase"/>
    <property type="match status" value="1"/>
</dbReference>
<gene>
    <name evidence="5" type="ORF">B7Z12_19600</name>
</gene>
<dbReference type="Pfam" id="PF00775">
    <property type="entry name" value="Dioxygenase_C"/>
    <property type="match status" value="1"/>
</dbReference>